<dbReference type="Pfam" id="PF15919">
    <property type="entry name" value="HicB_lk_antitox"/>
    <property type="match status" value="1"/>
</dbReference>
<dbReference type="RefSeq" id="WP_111918065.1">
    <property type="nucleotide sequence ID" value="NZ_CAUWHR010000003.1"/>
</dbReference>
<dbReference type="OrthoDB" id="5419659at2"/>
<evidence type="ECO:0000259" key="1">
    <source>
        <dbReference type="Pfam" id="PF15919"/>
    </source>
</evidence>
<accession>A0A2Z4U7Z5</accession>
<keyword evidence="3" id="KW-1185">Reference proteome</keyword>
<dbReference type="KEGG" id="blau:DQQ01_02245"/>
<proteinExistence type="predicted"/>
<protein>
    <submittedName>
        <fullName evidence="2">Type II toxin-antitoxin system HicB family antitoxin</fullName>
    </submittedName>
</protein>
<dbReference type="Proteomes" id="UP000250003">
    <property type="component" value="Chromosome"/>
</dbReference>
<evidence type="ECO:0000313" key="2">
    <source>
        <dbReference type="EMBL" id="AWY97167.1"/>
    </source>
</evidence>
<reference evidence="3" key="1">
    <citation type="submission" date="2018-06" db="EMBL/GenBank/DDBJ databases">
        <title>Description of Blautia argi sp. nov., a new anaerobic isolated from dog feces.</title>
        <authorList>
            <person name="Chang Y.-H."/>
            <person name="Paek J."/>
            <person name="Shin Y."/>
        </authorList>
    </citation>
    <scope>NUCLEOTIDE SEQUENCE [LARGE SCALE GENOMIC DNA]</scope>
    <source>
        <strain evidence="3">KCTC 15426</strain>
    </source>
</reference>
<dbReference type="InterPro" id="IPR031807">
    <property type="entry name" value="HicB-like"/>
</dbReference>
<dbReference type="InterPro" id="IPR035069">
    <property type="entry name" value="TTHA1013/TTHA0281-like"/>
</dbReference>
<evidence type="ECO:0000313" key="3">
    <source>
        <dbReference type="Proteomes" id="UP000250003"/>
    </source>
</evidence>
<dbReference type="Gene3D" id="3.30.160.250">
    <property type="match status" value="1"/>
</dbReference>
<dbReference type="SUPFAM" id="SSF143100">
    <property type="entry name" value="TTHA1013/TTHA0281-like"/>
    <property type="match status" value="1"/>
</dbReference>
<dbReference type="EMBL" id="CP030280">
    <property type="protein sequence ID" value="AWY97167.1"/>
    <property type="molecule type" value="Genomic_DNA"/>
</dbReference>
<dbReference type="AlphaFoldDB" id="A0A2Z4U7Z5"/>
<gene>
    <name evidence="2" type="ORF">DQQ01_02245</name>
</gene>
<sequence>MKFIYPAVFRKTEDGTYEGHFPDLECCYAKGDTLEDAVDNANEAAYNWLSLELSEEDCNLPSVSDESDMDLQDGDVVRNISVNIRFYEGWDE</sequence>
<name>A0A2Z4U7Z5_9FIRM</name>
<feature type="domain" description="HicB-like antitoxin of toxin-antitoxin system" evidence="1">
    <location>
        <begin position="5"/>
        <end position="64"/>
    </location>
</feature>
<organism evidence="2 3">
    <name type="scientific">Blautia argi</name>
    <dbReference type="NCBI Taxonomy" id="1912897"/>
    <lineage>
        <taxon>Bacteria</taxon>
        <taxon>Bacillati</taxon>
        <taxon>Bacillota</taxon>
        <taxon>Clostridia</taxon>
        <taxon>Lachnospirales</taxon>
        <taxon>Lachnospiraceae</taxon>
        <taxon>Blautia</taxon>
    </lineage>
</organism>